<evidence type="ECO:0000313" key="2">
    <source>
        <dbReference type="EMBL" id="SKA76683.1"/>
    </source>
</evidence>
<proteinExistence type="predicted"/>
<dbReference type="Gene3D" id="3.60.21.10">
    <property type="match status" value="1"/>
</dbReference>
<dbReference type="Pfam" id="PF14582">
    <property type="entry name" value="Metallophos_3"/>
    <property type="match status" value="1"/>
</dbReference>
<dbReference type="AlphaFoldDB" id="A0A1T4WH81"/>
<feature type="domain" description="Metallophosphoesterase TT1561-like" evidence="1">
    <location>
        <begin position="139"/>
        <end position="207"/>
    </location>
</feature>
<name>A0A1T4WH81_9BACT</name>
<accession>A0A1T4WH81</accession>
<protein>
    <recommendedName>
        <fullName evidence="1">Metallophosphoesterase TT1561-like domain-containing protein</fullName>
    </recommendedName>
</protein>
<dbReference type="Proteomes" id="UP000189733">
    <property type="component" value="Unassembled WGS sequence"/>
</dbReference>
<dbReference type="RefSeq" id="WP_078685564.1">
    <property type="nucleotide sequence ID" value="NZ_FUYA01000007.1"/>
</dbReference>
<dbReference type="PANTHER" id="PTHR37523">
    <property type="entry name" value="METALLOPHOSPHOESTERASE"/>
    <property type="match status" value="1"/>
</dbReference>
<evidence type="ECO:0000313" key="3">
    <source>
        <dbReference type="Proteomes" id="UP000189733"/>
    </source>
</evidence>
<evidence type="ECO:0000259" key="1">
    <source>
        <dbReference type="Pfam" id="PF14582"/>
    </source>
</evidence>
<organism evidence="2 3">
    <name type="scientific">Desulfobaculum bizertense DSM 18034</name>
    <dbReference type="NCBI Taxonomy" id="1121442"/>
    <lineage>
        <taxon>Bacteria</taxon>
        <taxon>Pseudomonadati</taxon>
        <taxon>Thermodesulfobacteriota</taxon>
        <taxon>Desulfovibrionia</taxon>
        <taxon>Desulfovibrionales</taxon>
        <taxon>Desulfovibrionaceae</taxon>
        <taxon>Desulfobaculum</taxon>
    </lineage>
</organism>
<reference evidence="2 3" key="1">
    <citation type="submission" date="2017-02" db="EMBL/GenBank/DDBJ databases">
        <authorList>
            <person name="Peterson S.W."/>
        </authorList>
    </citation>
    <scope>NUCLEOTIDE SEQUENCE [LARGE SCALE GENOMIC DNA]</scope>
    <source>
        <strain evidence="2 3">DSM 18034</strain>
    </source>
</reference>
<dbReference type="STRING" id="1121442.SAMN02745702_02290"/>
<sequence>MTKKTPFWIGCGDIHDAPERLAEIPNIAEAEAVFVSGDLTTAHGAAVAQQVVEKMQTVHPRIFAQIGNMDDFALIDWLEEKQISLHRNVLECTPEFGVMGVGCSSTTPFATPCEAPEETLGQWLRETHAKVADWKNLLLVTHDTPRDTAVDALPNGMHVGSQAVREFIETAQPTVCLCGHIHEARGTDMLGETLVCNPGMLADGGYVEFRLVDGVLRAELKVL</sequence>
<dbReference type="EMBL" id="FUYA01000007">
    <property type="protein sequence ID" value="SKA76683.1"/>
    <property type="molecule type" value="Genomic_DNA"/>
</dbReference>
<dbReference type="InterPro" id="IPR029052">
    <property type="entry name" value="Metallo-depent_PP-like"/>
</dbReference>
<keyword evidence="3" id="KW-1185">Reference proteome</keyword>
<gene>
    <name evidence="2" type="ORF">SAMN02745702_02290</name>
</gene>
<dbReference type="PANTHER" id="PTHR37523:SF1">
    <property type="entry name" value="CALCINEURIN-LIKE PHOSPHOESTERASE DOMAIN-CONTAINING PROTEIN"/>
    <property type="match status" value="1"/>
</dbReference>
<dbReference type="OrthoDB" id="332939at2"/>
<dbReference type="SUPFAM" id="SSF56300">
    <property type="entry name" value="Metallo-dependent phosphatases"/>
    <property type="match status" value="1"/>
</dbReference>
<dbReference type="InterPro" id="IPR029461">
    <property type="entry name" value="TT1561-like"/>
</dbReference>